<dbReference type="EC" id="2.4.1.141" evidence="3"/>
<proteinExistence type="inferred from homology"/>
<dbReference type="SUPFAM" id="SSF53756">
    <property type="entry name" value="UDP-Glycosyltransferase/glycogen phosphorylase"/>
    <property type="match status" value="1"/>
</dbReference>
<dbReference type="PANTHER" id="PTHR12867">
    <property type="entry name" value="GLYCOSYL TRANSFERASE-RELATED"/>
    <property type="match status" value="1"/>
</dbReference>
<evidence type="ECO:0000256" key="4">
    <source>
        <dbReference type="ARBA" id="ARBA00017468"/>
    </source>
</evidence>
<sequence>MDLSNIFVTVGTTQFDLLIKSVTHPDCIQALKKRGCKRLKLQVGSGPFMPANMNVDGVEITSYRYKDSIKDDMSWANFVISHAGAGSCLEALELEKPLLVVVNTDLMDNHQFEVATKLKDCEYLHYTTCDNLLSTLFDLDLSRLKAYPKRDPLKFTSVIDYIMGFSNIGKTRKKETTKEAMNNTLFMEANCWT</sequence>
<name>A0A8S9XRZ8_APOLU</name>
<dbReference type="EMBL" id="WIXP02000004">
    <property type="protein sequence ID" value="KAF6211832.1"/>
    <property type="molecule type" value="Genomic_DNA"/>
</dbReference>
<evidence type="ECO:0000256" key="1">
    <source>
        <dbReference type="ARBA" id="ARBA00004240"/>
    </source>
</evidence>
<dbReference type="InterPro" id="IPR039042">
    <property type="entry name" value="Alg13-like"/>
</dbReference>
<gene>
    <name evidence="9" type="ORF">GE061_012348</name>
</gene>
<keyword evidence="5" id="KW-0328">Glycosyltransferase</keyword>
<dbReference type="GO" id="GO:0004577">
    <property type="term" value="F:N-acetylglucosaminyldiphosphodolichol N-acetylglucosaminyltransferase activity"/>
    <property type="evidence" value="ECO:0007669"/>
    <property type="project" value="UniProtKB-EC"/>
</dbReference>
<evidence type="ECO:0000256" key="7">
    <source>
        <dbReference type="ARBA" id="ARBA00022824"/>
    </source>
</evidence>
<evidence type="ECO:0000256" key="2">
    <source>
        <dbReference type="ARBA" id="ARBA00006962"/>
    </source>
</evidence>
<organism evidence="9 10">
    <name type="scientific">Apolygus lucorum</name>
    <name type="common">Small green plant bug</name>
    <name type="synonym">Lygocoris lucorum</name>
    <dbReference type="NCBI Taxonomy" id="248454"/>
    <lineage>
        <taxon>Eukaryota</taxon>
        <taxon>Metazoa</taxon>
        <taxon>Ecdysozoa</taxon>
        <taxon>Arthropoda</taxon>
        <taxon>Hexapoda</taxon>
        <taxon>Insecta</taxon>
        <taxon>Pterygota</taxon>
        <taxon>Neoptera</taxon>
        <taxon>Paraneoptera</taxon>
        <taxon>Hemiptera</taxon>
        <taxon>Heteroptera</taxon>
        <taxon>Panheteroptera</taxon>
        <taxon>Cimicomorpha</taxon>
        <taxon>Miridae</taxon>
        <taxon>Mirini</taxon>
        <taxon>Apolygus</taxon>
    </lineage>
</organism>
<evidence type="ECO:0000256" key="3">
    <source>
        <dbReference type="ARBA" id="ARBA00012614"/>
    </source>
</evidence>
<evidence type="ECO:0000256" key="5">
    <source>
        <dbReference type="ARBA" id="ARBA00022676"/>
    </source>
</evidence>
<comment type="subcellular location">
    <subcellularLocation>
        <location evidence="1">Endoplasmic reticulum</location>
    </subcellularLocation>
</comment>
<dbReference type="Proteomes" id="UP000466442">
    <property type="component" value="Unassembled WGS sequence"/>
</dbReference>
<comment type="similarity">
    <text evidence="2">Belongs to the glycosyltransferase 28 family.</text>
</comment>
<dbReference type="Gene3D" id="3.40.50.2000">
    <property type="entry name" value="Glycogen Phosphorylase B"/>
    <property type="match status" value="1"/>
</dbReference>
<keyword evidence="6" id="KW-0808">Transferase</keyword>
<protein>
    <recommendedName>
        <fullName evidence="4">UDP-N-acetylglucosamine transferase subunit ALG13</fullName>
        <ecNumber evidence="3">2.4.1.141</ecNumber>
    </recommendedName>
</protein>
<dbReference type="Pfam" id="PF04101">
    <property type="entry name" value="Glyco_tran_28_C"/>
    <property type="match status" value="1"/>
</dbReference>
<evidence type="ECO:0000256" key="6">
    <source>
        <dbReference type="ARBA" id="ARBA00022679"/>
    </source>
</evidence>
<keyword evidence="10" id="KW-1185">Reference proteome</keyword>
<dbReference type="OrthoDB" id="20273at2759"/>
<dbReference type="PANTHER" id="PTHR12867:SF6">
    <property type="entry name" value="N-ACETYLGLUCOSAMINYLDIPHOSPHODOLICHOL N-ACETYLGLUCOSAMINYLTRANSFERASE"/>
    <property type="match status" value="1"/>
</dbReference>
<dbReference type="GO" id="GO:0006488">
    <property type="term" value="P:dolichol-linked oligosaccharide biosynthetic process"/>
    <property type="evidence" value="ECO:0007669"/>
    <property type="project" value="InterPro"/>
</dbReference>
<reference evidence="9" key="1">
    <citation type="journal article" date="2021" name="Mol. Ecol. Resour.">
        <title>Apolygus lucorum genome provides insights into omnivorousness and mesophyll feeding.</title>
        <authorList>
            <person name="Liu Y."/>
            <person name="Liu H."/>
            <person name="Wang H."/>
            <person name="Huang T."/>
            <person name="Liu B."/>
            <person name="Yang B."/>
            <person name="Yin L."/>
            <person name="Li B."/>
            <person name="Zhang Y."/>
            <person name="Zhang S."/>
            <person name="Jiang F."/>
            <person name="Zhang X."/>
            <person name="Ren Y."/>
            <person name="Wang B."/>
            <person name="Wang S."/>
            <person name="Lu Y."/>
            <person name="Wu K."/>
            <person name="Fan W."/>
            <person name="Wang G."/>
        </authorList>
    </citation>
    <scope>NUCLEOTIDE SEQUENCE</scope>
    <source>
        <strain evidence="9">12Hb</strain>
    </source>
</reference>
<keyword evidence="7" id="KW-0256">Endoplasmic reticulum</keyword>
<dbReference type="GO" id="GO:0005783">
    <property type="term" value="C:endoplasmic reticulum"/>
    <property type="evidence" value="ECO:0007669"/>
    <property type="project" value="UniProtKB-SubCell"/>
</dbReference>
<evidence type="ECO:0000313" key="10">
    <source>
        <dbReference type="Proteomes" id="UP000466442"/>
    </source>
</evidence>
<evidence type="ECO:0000313" key="9">
    <source>
        <dbReference type="EMBL" id="KAF6211832.1"/>
    </source>
</evidence>
<accession>A0A8S9XRZ8</accession>
<comment type="caution">
    <text evidence="9">The sequence shown here is derived from an EMBL/GenBank/DDBJ whole genome shotgun (WGS) entry which is preliminary data.</text>
</comment>
<dbReference type="InterPro" id="IPR007235">
    <property type="entry name" value="Glyco_trans_28_C"/>
</dbReference>
<evidence type="ECO:0000259" key="8">
    <source>
        <dbReference type="Pfam" id="PF04101"/>
    </source>
</evidence>
<feature type="domain" description="Glycosyl transferase family 28 C-terminal" evidence="8">
    <location>
        <begin position="6"/>
        <end position="152"/>
    </location>
</feature>
<dbReference type="AlphaFoldDB" id="A0A8S9XRZ8"/>